<dbReference type="AlphaFoldDB" id="A0A378MAX7"/>
<name>A0A378MAX7_LISGR</name>
<gene>
    <name evidence="1" type="ORF">NCTC10815_00825</name>
</gene>
<protein>
    <submittedName>
        <fullName evidence="1">Uncharacterized protein</fullName>
    </submittedName>
</protein>
<sequence length="54" mass="6135">MKSPDFIARYTEVQRAMEKTIHSWSLNSLQKDIQTSKKAVQSVIQQDKQLGGGK</sequence>
<dbReference type="Proteomes" id="UP000254879">
    <property type="component" value="Unassembled WGS sequence"/>
</dbReference>
<accession>A0A378MAX7</accession>
<organism evidence="1 2">
    <name type="scientific">Listeria grayi</name>
    <name type="common">Listeria murrayi</name>
    <dbReference type="NCBI Taxonomy" id="1641"/>
    <lineage>
        <taxon>Bacteria</taxon>
        <taxon>Bacillati</taxon>
        <taxon>Bacillota</taxon>
        <taxon>Bacilli</taxon>
        <taxon>Bacillales</taxon>
        <taxon>Listeriaceae</taxon>
        <taxon>Listeria</taxon>
    </lineage>
</organism>
<reference evidence="1 2" key="1">
    <citation type="submission" date="2018-06" db="EMBL/GenBank/DDBJ databases">
        <authorList>
            <consortium name="Pathogen Informatics"/>
            <person name="Doyle S."/>
        </authorList>
    </citation>
    <scope>NUCLEOTIDE SEQUENCE [LARGE SCALE GENOMIC DNA]</scope>
    <source>
        <strain evidence="2">NCTC 10815</strain>
    </source>
</reference>
<evidence type="ECO:0000313" key="1">
    <source>
        <dbReference type="EMBL" id="STY43527.1"/>
    </source>
</evidence>
<evidence type="ECO:0000313" key="2">
    <source>
        <dbReference type="Proteomes" id="UP000254879"/>
    </source>
</evidence>
<dbReference type="EMBL" id="UGPG01000001">
    <property type="protein sequence ID" value="STY43527.1"/>
    <property type="molecule type" value="Genomic_DNA"/>
</dbReference>
<proteinExistence type="predicted"/>
<dbReference type="RefSeq" id="WP_172465149.1">
    <property type="nucleotide sequence ID" value="NZ_UGPG01000001.1"/>
</dbReference>